<dbReference type="PANTHER" id="PTHR24321">
    <property type="entry name" value="DEHYDROGENASES, SHORT CHAIN"/>
    <property type="match status" value="1"/>
</dbReference>
<accession>A0A0H0XSX8</accession>
<dbReference type="GO" id="GO:0016491">
    <property type="term" value="F:oxidoreductase activity"/>
    <property type="evidence" value="ECO:0007669"/>
    <property type="project" value="UniProtKB-KW"/>
</dbReference>
<organism evidence="3 4">
    <name type="scientific">Aurantiacibacter marinus</name>
    <dbReference type="NCBI Taxonomy" id="874156"/>
    <lineage>
        <taxon>Bacteria</taxon>
        <taxon>Pseudomonadati</taxon>
        <taxon>Pseudomonadota</taxon>
        <taxon>Alphaproteobacteria</taxon>
        <taxon>Sphingomonadales</taxon>
        <taxon>Erythrobacteraceae</taxon>
        <taxon>Aurantiacibacter</taxon>
    </lineage>
</organism>
<evidence type="ECO:0000256" key="2">
    <source>
        <dbReference type="ARBA" id="ARBA00023002"/>
    </source>
</evidence>
<evidence type="ECO:0000313" key="4">
    <source>
        <dbReference type="Proteomes" id="UP000053455"/>
    </source>
</evidence>
<proteinExistence type="inferred from homology"/>
<sequence>MQENDLRVALITGASSGIGRETATLFARSGYSVALADCDEAGGQQTLAETDALGADGAFFRCDISDEGEVTGMIKQVIARFGRIDAAFNNAGIEGLMADTHEVTIANWDRVMGVNLRGLWLCMREEISHMLNQDGGGAIVNCSSVAGLIGIPGIPAYVASKHGVVGLTKAAALEYATRQIRINAVCPGAIETPMLERYMQGSEDGRAQMVAAEPMARIGMPREVAEAVLWLCGPGSSFTTGQALAVDGGWTAK</sequence>
<reference evidence="3 4" key="1">
    <citation type="submission" date="2015-04" db="EMBL/GenBank/DDBJ databases">
        <title>The draft genome sequence of Erythrobacter marinus HWDM-33.</title>
        <authorList>
            <person name="Zhuang L."/>
            <person name="Liu Y."/>
            <person name="Shao Z."/>
        </authorList>
    </citation>
    <scope>NUCLEOTIDE SEQUENCE [LARGE SCALE GENOMIC DNA]</scope>
    <source>
        <strain evidence="3 4">HWDM-33</strain>
    </source>
</reference>
<dbReference type="PATRIC" id="fig|874156.12.peg.1290"/>
<dbReference type="CDD" id="cd05233">
    <property type="entry name" value="SDR_c"/>
    <property type="match status" value="1"/>
</dbReference>
<dbReference type="AlphaFoldDB" id="A0A0H0XSX8"/>
<name>A0A0H0XSX8_9SPHN</name>
<evidence type="ECO:0008006" key="5">
    <source>
        <dbReference type="Google" id="ProtNLM"/>
    </source>
</evidence>
<dbReference type="PROSITE" id="PS00061">
    <property type="entry name" value="ADH_SHORT"/>
    <property type="match status" value="1"/>
</dbReference>
<dbReference type="Proteomes" id="UP000053455">
    <property type="component" value="Unassembled WGS sequence"/>
</dbReference>
<dbReference type="PRINTS" id="PR00081">
    <property type="entry name" value="GDHRDH"/>
</dbReference>
<evidence type="ECO:0000256" key="1">
    <source>
        <dbReference type="ARBA" id="ARBA00006484"/>
    </source>
</evidence>
<dbReference type="PANTHER" id="PTHR24321:SF11">
    <property type="entry name" value="BLR0893 PROTEIN"/>
    <property type="match status" value="1"/>
</dbReference>
<dbReference type="Pfam" id="PF13561">
    <property type="entry name" value="adh_short_C2"/>
    <property type="match status" value="1"/>
</dbReference>
<dbReference type="NCBIfam" id="NF005559">
    <property type="entry name" value="PRK07231.1"/>
    <property type="match status" value="1"/>
</dbReference>
<evidence type="ECO:0000313" key="3">
    <source>
        <dbReference type="EMBL" id="KLI65052.1"/>
    </source>
</evidence>
<dbReference type="EMBL" id="LBHU01000001">
    <property type="protein sequence ID" value="KLI65052.1"/>
    <property type="molecule type" value="Genomic_DNA"/>
</dbReference>
<dbReference type="FunFam" id="3.40.50.720:FF:000084">
    <property type="entry name" value="Short-chain dehydrogenase reductase"/>
    <property type="match status" value="1"/>
</dbReference>
<protein>
    <recommendedName>
        <fullName evidence="5">Short-chain dehydrogenase</fullName>
    </recommendedName>
</protein>
<dbReference type="InterPro" id="IPR020904">
    <property type="entry name" value="Sc_DH/Rdtase_CS"/>
</dbReference>
<dbReference type="InterPro" id="IPR002347">
    <property type="entry name" value="SDR_fam"/>
</dbReference>
<keyword evidence="2" id="KW-0560">Oxidoreductase</keyword>
<dbReference type="InterPro" id="IPR036291">
    <property type="entry name" value="NAD(P)-bd_dom_sf"/>
</dbReference>
<dbReference type="RefSeq" id="WP_047092931.1">
    <property type="nucleotide sequence ID" value="NZ_LBHU01000001.1"/>
</dbReference>
<dbReference type="SUPFAM" id="SSF51735">
    <property type="entry name" value="NAD(P)-binding Rossmann-fold domains"/>
    <property type="match status" value="1"/>
</dbReference>
<dbReference type="PRINTS" id="PR00080">
    <property type="entry name" value="SDRFAMILY"/>
</dbReference>
<keyword evidence="4" id="KW-1185">Reference proteome</keyword>
<dbReference type="Gene3D" id="3.40.50.720">
    <property type="entry name" value="NAD(P)-binding Rossmann-like Domain"/>
    <property type="match status" value="1"/>
</dbReference>
<dbReference type="OrthoDB" id="5457012at2"/>
<gene>
    <name evidence="3" type="ORF">AAV99_06260</name>
</gene>
<dbReference type="STRING" id="874156.GCA_001021555_00019"/>
<comment type="caution">
    <text evidence="3">The sequence shown here is derived from an EMBL/GenBank/DDBJ whole genome shotgun (WGS) entry which is preliminary data.</text>
</comment>
<comment type="similarity">
    <text evidence="1">Belongs to the short-chain dehydrogenases/reductases (SDR) family.</text>
</comment>